<sequence length="491" mass="52944">MVTNSRLSQSTLANIAKGIAVPAYDRTKVTPGIVHLGIGAFHRAHMAVYVDDLLGADPSWGIVGASLRRPDTKEALEPQDGLYTIAVRDAEGTHPRVIGSILKVMDANSEREALLALMADPSIRIVSLTVTEKGYCHDPATGELDEKHADIVHDLAHPMAPKSAPGMLVEALARRRAAGIAPFTVMSCDNLPNNGHTAKRIVSRLAALRDAGLGEWVEAVAFPSTMVDRIVPSTTDADRAEIAGLIGAEDAWPIMTEPFTQWVIEDHFPGGRPAFEQAGAQLVVDVEPFEHMKLRMLNGAHSTMAYSGYLGGYEYIAEVMGDPAYVKLVHGLMTEEVMPTLDMPGVDLGAYRDQLLERFRNPALKHRTWQIAMDGSQKLPQRLLGTIRDRLKAGQGIERLALGVAAWMRYVTGVAEDGSEIDVRDPHALKMHAIAADAGDDSEALFEGLVALVEVFGTDLAGNETFCEAVLGHLESLFDVGARAIVAKVAG</sequence>
<name>A0A178HQL9_9HYPH</name>
<dbReference type="InterPro" id="IPR013131">
    <property type="entry name" value="Mannitol_DH_N"/>
</dbReference>
<dbReference type="InterPro" id="IPR013118">
    <property type="entry name" value="Mannitol_DH_C"/>
</dbReference>
<dbReference type="PRINTS" id="PR00084">
    <property type="entry name" value="MTLDHDRGNASE"/>
</dbReference>
<comment type="caution">
    <text evidence="5">The sequence shown here is derived from an EMBL/GenBank/DDBJ whole genome shotgun (WGS) entry which is preliminary data.</text>
</comment>
<dbReference type="GO" id="GO:0019594">
    <property type="term" value="P:mannitol metabolic process"/>
    <property type="evidence" value="ECO:0007669"/>
    <property type="project" value="InterPro"/>
</dbReference>
<dbReference type="Pfam" id="PF08125">
    <property type="entry name" value="Mannitol_dh_C"/>
    <property type="match status" value="1"/>
</dbReference>
<feature type="domain" description="Mannitol dehydrogenase N-terminal" evidence="3">
    <location>
        <begin position="32"/>
        <end position="276"/>
    </location>
</feature>
<protein>
    <submittedName>
        <fullName evidence="5">Mannitol dehydrogenase</fullName>
    </submittedName>
</protein>
<evidence type="ECO:0000259" key="4">
    <source>
        <dbReference type="Pfam" id="PF08125"/>
    </source>
</evidence>
<evidence type="ECO:0000313" key="5">
    <source>
        <dbReference type="EMBL" id="OAM74326.1"/>
    </source>
</evidence>
<dbReference type="InterPro" id="IPR013328">
    <property type="entry name" value="6PGD_dom2"/>
</dbReference>
<dbReference type="InterPro" id="IPR023027">
    <property type="entry name" value="Mannitol_DH_CS"/>
</dbReference>
<keyword evidence="6" id="KW-1185">Reference proteome</keyword>
<dbReference type="Pfam" id="PF01232">
    <property type="entry name" value="Mannitol_dh"/>
    <property type="match status" value="1"/>
</dbReference>
<dbReference type="InterPro" id="IPR000669">
    <property type="entry name" value="Mannitol_DH"/>
</dbReference>
<evidence type="ECO:0000256" key="2">
    <source>
        <dbReference type="ARBA" id="ARBA00023027"/>
    </source>
</evidence>
<dbReference type="AlphaFoldDB" id="A0A178HQL9"/>
<dbReference type="PANTHER" id="PTHR43362:SF1">
    <property type="entry name" value="MANNITOL DEHYDROGENASE 2-RELATED"/>
    <property type="match status" value="1"/>
</dbReference>
<feature type="domain" description="Mannitol dehydrogenase C-terminal" evidence="4">
    <location>
        <begin position="285"/>
        <end position="477"/>
    </location>
</feature>
<dbReference type="Gene3D" id="3.40.50.720">
    <property type="entry name" value="NAD(P)-binding Rossmann-like Domain"/>
    <property type="match status" value="1"/>
</dbReference>
<dbReference type="STRING" id="1770058.A3840_16120"/>
<evidence type="ECO:0000256" key="1">
    <source>
        <dbReference type="ARBA" id="ARBA00023002"/>
    </source>
</evidence>
<dbReference type="PANTHER" id="PTHR43362">
    <property type="entry name" value="MANNITOL DEHYDROGENASE DSF1-RELATED"/>
    <property type="match status" value="1"/>
</dbReference>
<dbReference type="PROSITE" id="PS00974">
    <property type="entry name" value="MANNITOL_DHGENASE"/>
    <property type="match status" value="1"/>
</dbReference>
<proteinExistence type="predicted"/>
<organism evidence="5 6">
    <name type="scientific">Devosia elaeis</name>
    <dbReference type="NCBI Taxonomy" id="1770058"/>
    <lineage>
        <taxon>Bacteria</taxon>
        <taxon>Pseudomonadati</taxon>
        <taxon>Pseudomonadota</taxon>
        <taxon>Alphaproteobacteria</taxon>
        <taxon>Hyphomicrobiales</taxon>
        <taxon>Devosiaceae</taxon>
        <taxon>Devosia</taxon>
    </lineage>
</organism>
<dbReference type="InterPro" id="IPR008927">
    <property type="entry name" value="6-PGluconate_DH-like_C_sf"/>
</dbReference>
<keyword evidence="2" id="KW-0520">NAD</keyword>
<evidence type="ECO:0000259" key="3">
    <source>
        <dbReference type="Pfam" id="PF01232"/>
    </source>
</evidence>
<keyword evidence="1" id="KW-0560">Oxidoreductase</keyword>
<dbReference type="InterPro" id="IPR036291">
    <property type="entry name" value="NAD(P)-bd_dom_sf"/>
</dbReference>
<dbReference type="EMBL" id="LVVY01000123">
    <property type="protein sequence ID" value="OAM74326.1"/>
    <property type="molecule type" value="Genomic_DNA"/>
</dbReference>
<dbReference type="Proteomes" id="UP000078389">
    <property type="component" value="Unassembled WGS sequence"/>
</dbReference>
<evidence type="ECO:0000313" key="6">
    <source>
        <dbReference type="Proteomes" id="UP000078389"/>
    </source>
</evidence>
<accession>A0A178HQL9</accession>
<dbReference type="GO" id="GO:0016616">
    <property type="term" value="F:oxidoreductase activity, acting on the CH-OH group of donors, NAD or NADP as acceptor"/>
    <property type="evidence" value="ECO:0007669"/>
    <property type="project" value="TreeGrafter"/>
</dbReference>
<reference evidence="5 6" key="1">
    <citation type="submission" date="2016-03" db="EMBL/GenBank/DDBJ databases">
        <title>Genome sequencing of Devosia sp. S37.</title>
        <authorList>
            <person name="Mohd Nor M."/>
        </authorList>
    </citation>
    <scope>NUCLEOTIDE SEQUENCE [LARGE SCALE GENOMIC DNA]</scope>
    <source>
        <strain evidence="5 6">S37</strain>
    </source>
</reference>
<dbReference type="SUPFAM" id="SSF51735">
    <property type="entry name" value="NAD(P)-binding Rossmann-fold domains"/>
    <property type="match status" value="1"/>
</dbReference>
<dbReference type="SUPFAM" id="SSF48179">
    <property type="entry name" value="6-phosphogluconate dehydrogenase C-terminal domain-like"/>
    <property type="match status" value="1"/>
</dbReference>
<dbReference type="Gene3D" id="1.10.1040.10">
    <property type="entry name" value="N-(1-d-carboxylethyl)-l-norvaline Dehydrogenase, domain 2"/>
    <property type="match status" value="1"/>
</dbReference>
<dbReference type="InterPro" id="IPR050988">
    <property type="entry name" value="Mannitol_DH/Oxidoreductase"/>
</dbReference>
<gene>
    <name evidence="5" type="ORF">A3840_16120</name>
</gene>